<dbReference type="EMBL" id="AP024488">
    <property type="protein sequence ID" value="BCS95721.1"/>
    <property type="molecule type" value="Genomic_DNA"/>
</dbReference>
<gene>
    <name evidence="1" type="ORF">DSLASN_13530</name>
</gene>
<evidence type="ECO:0000313" key="2">
    <source>
        <dbReference type="Proteomes" id="UP001320148"/>
    </source>
</evidence>
<name>A0ABM7PDW7_9BACT</name>
<keyword evidence="2" id="KW-1185">Reference proteome</keyword>
<reference evidence="1 2" key="1">
    <citation type="submission" date="2021-02" db="EMBL/GenBank/DDBJ databases">
        <title>Complete genome of Desulfoluna sp. strain ASN36.</title>
        <authorList>
            <person name="Takahashi A."/>
            <person name="Kojima H."/>
            <person name="Fukui M."/>
        </authorList>
    </citation>
    <scope>NUCLEOTIDE SEQUENCE [LARGE SCALE GENOMIC DNA]</scope>
    <source>
        <strain evidence="1 2">ASN36</strain>
    </source>
</reference>
<proteinExistence type="predicted"/>
<sequence length="395" mass="43839">MDKDEFITILKAHLAPVLKATVNDLALASHRKHNMVAYISHSEIALKPSPDADYRIVLTRIPGFTPEERKIAEDFVREMICMHKVNAGDYKAELLSFLPMRAICRHLGSSDSIRKLLFQFDLWASRTYEGHSITASIGIDHDATEGTVTLDEVFAHDFSAVLTNGFDTLMVVTPEGKIYRSGQLDGNESPQYAPYRMRNIANWTTRTKIAVVLNQLGEQLVFRDKKLLFAKRRGVWMYYPHEQTLAQMQPPESRALRTALYQSCLDVSYARSGGCIGVVKSGNRRAVLEWIGDDDRLDAKSVSVKSKVIGAMVKTRFQSLDRRLRQELLGLDGAMILSHQGDVLAVGAIISVPPGSGGGGRRAAAMRLSELGLGIKISEDGEIVGYKGREIAYVT</sequence>
<accession>A0ABM7PDW7</accession>
<evidence type="ECO:0000313" key="1">
    <source>
        <dbReference type="EMBL" id="BCS95721.1"/>
    </source>
</evidence>
<evidence type="ECO:0008006" key="3">
    <source>
        <dbReference type="Google" id="ProtNLM"/>
    </source>
</evidence>
<organism evidence="1 2">
    <name type="scientific">Desulfoluna limicola</name>
    <dbReference type="NCBI Taxonomy" id="2810562"/>
    <lineage>
        <taxon>Bacteria</taxon>
        <taxon>Pseudomonadati</taxon>
        <taxon>Thermodesulfobacteriota</taxon>
        <taxon>Desulfobacteria</taxon>
        <taxon>Desulfobacterales</taxon>
        <taxon>Desulfolunaceae</taxon>
        <taxon>Desulfoluna</taxon>
    </lineage>
</organism>
<dbReference type="RefSeq" id="WP_236892024.1">
    <property type="nucleotide sequence ID" value="NZ_AP024488.1"/>
</dbReference>
<dbReference type="Proteomes" id="UP001320148">
    <property type="component" value="Chromosome"/>
</dbReference>
<protein>
    <recommendedName>
        <fullName evidence="3">DAC domain-containing protein</fullName>
    </recommendedName>
</protein>